<keyword evidence="2" id="KW-1185">Reference proteome</keyword>
<dbReference type="EMBL" id="MSLT01000006">
    <property type="protein sequence ID" value="OUD15291.1"/>
    <property type="molecule type" value="Genomic_DNA"/>
</dbReference>
<evidence type="ECO:0000313" key="1">
    <source>
        <dbReference type="EMBL" id="OUD15291.1"/>
    </source>
</evidence>
<organism evidence="1 2">
    <name type="scientific">Thioflexithrix psekupsensis</name>
    <dbReference type="NCBI Taxonomy" id="1570016"/>
    <lineage>
        <taxon>Bacteria</taxon>
        <taxon>Pseudomonadati</taxon>
        <taxon>Pseudomonadota</taxon>
        <taxon>Gammaproteobacteria</taxon>
        <taxon>Thiotrichales</taxon>
        <taxon>Thioflexithrix</taxon>
    </lineage>
</organism>
<accession>A0A251XA31</accession>
<evidence type="ECO:0008006" key="3">
    <source>
        <dbReference type="Google" id="ProtNLM"/>
    </source>
</evidence>
<name>A0A251XA31_9GAMM</name>
<gene>
    <name evidence="1" type="ORF">TPSD3_01815</name>
</gene>
<evidence type="ECO:0000313" key="2">
    <source>
        <dbReference type="Proteomes" id="UP000194798"/>
    </source>
</evidence>
<protein>
    <recommendedName>
        <fullName evidence="3">Ribbon-helix-helix protein CopG domain-containing protein</fullName>
    </recommendedName>
</protein>
<dbReference type="Proteomes" id="UP000194798">
    <property type="component" value="Unassembled WGS sequence"/>
</dbReference>
<dbReference type="AlphaFoldDB" id="A0A251XA31"/>
<proteinExistence type="predicted"/>
<dbReference type="RefSeq" id="WP_086486884.1">
    <property type="nucleotide sequence ID" value="NZ_MSLT01000006.1"/>
</dbReference>
<comment type="caution">
    <text evidence="1">The sequence shown here is derived from an EMBL/GenBank/DDBJ whole genome shotgun (WGS) entry which is preliminary data.</text>
</comment>
<reference evidence="1 2" key="1">
    <citation type="submission" date="2016-12" db="EMBL/GenBank/DDBJ databases">
        <title>Thioflexothrix psekupsii D3 genome sequencing and assembly.</title>
        <authorList>
            <person name="Fomenkov A."/>
            <person name="Vincze T."/>
            <person name="Grabovich M."/>
            <person name="Anton B.P."/>
            <person name="Dubinina G."/>
            <person name="Orlova M."/>
            <person name="Belousova E."/>
            <person name="Roberts R.J."/>
        </authorList>
    </citation>
    <scope>NUCLEOTIDE SEQUENCE [LARGE SCALE GENOMIC DNA]</scope>
    <source>
        <strain evidence="1">D3</strain>
    </source>
</reference>
<sequence length="120" mass="13840">MNTQQLLNIFNRSSRRSTADKKQVITARIPERLAIQITELTESSKLKRSDVIRLLLEYALSNYNEATQSEWAIEFSTAVQQVLDIYKRGEESPEILRAKLQEMNALLLDHYPAKKADTTE</sequence>